<gene>
    <name evidence="2" type="ORF">PPERSA_11766</name>
</gene>
<name>A0A0V0QGL4_PSEPJ</name>
<feature type="compositionally biased region" description="Basic residues" evidence="1">
    <location>
        <begin position="258"/>
        <end position="267"/>
    </location>
</feature>
<dbReference type="AlphaFoldDB" id="A0A0V0QGL4"/>
<organism evidence="2 3">
    <name type="scientific">Pseudocohnilembus persalinus</name>
    <name type="common">Ciliate</name>
    <dbReference type="NCBI Taxonomy" id="266149"/>
    <lineage>
        <taxon>Eukaryota</taxon>
        <taxon>Sar</taxon>
        <taxon>Alveolata</taxon>
        <taxon>Ciliophora</taxon>
        <taxon>Intramacronucleata</taxon>
        <taxon>Oligohymenophorea</taxon>
        <taxon>Scuticociliatia</taxon>
        <taxon>Philasterida</taxon>
        <taxon>Pseudocohnilembidae</taxon>
        <taxon>Pseudocohnilembus</taxon>
    </lineage>
</organism>
<dbReference type="InParanoid" id="A0A0V0QGL4"/>
<feature type="compositionally biased region" description="Low complexity" evidence="1">
    <location>
        <begin position="293"/>
        <end position="328"/>
    </location>
</feature>
<evidence type="ECO:0000313" key="2">
    <source>
        <dbReference type="EMBL" id="KRX01319.1"/>
    </source>
</evidence>
<feature type="compositionally biased region" description="Basic and acidic residues" evidence="1">
    <location>
        <begin position="268"/>
        <end position="282"/>
    </location>
</feature>
<feature type="region of interest" description="Disordered" evidence="1">
    <location>
        <begin position="237"/>
        <end position="328"/>
    </location>
</feature>
<accession>A0A0V0QGL4</accession>
<reference evidence="2 3" key="1">
    <citation type="journal article" date="2015" name="Sci. Rep.">
        <title>Genome of the facultative scuticociliatosis pathogen Pseudocohnilembus persalinus provides insight into its virulence through horizontal gene transfer.</title>
        <authorList>
            <person name="Xiong J."/>
            <person name="Wang G."/>
            <person name="Cheng J."/>
            <person name="Tian M."/>
            <person name="Pan X."/>
            <person name="Warren A."/>
            <person name="Jiang C."/>
            <person name="Yuan D."/>
            <person name="Miao W."/>
        </authorList>
    </citation>
    <scope>NUCLEOTIDE SEQUENCE [LARGE SCALE GENOMIC DNA]</scope>
    <source>
        <strain evidence="2">36N120E</strain>
    </source>
</reference>
<protein>
    <submittedName>
        <fullName evidence="2">Uncharacterized protein</fullName>
    </submittedName>
</protein>
<sequence length="444" mass="52873">MYETAKMRIQKKHNKTIQKKFLLMEDIKPQPSKNIWGNTVKENINGYSTQKFDLHLNCKICQIIENPSELNMEYEEFEQKYMPTVNDPVFQNKDEQTEVKPVKFRAYEVVDSKKMKLQMWTTKDHPLNPLDFIAVLEFLIDIEIKRLESEGFDENPILKNFLQLLNDETLQQYFKLNGMPVKIQVPLPYGFYAVINFKNFRAIEDKQQELLQNPDLFTIPENFQRVSTQKAKQIIEGTSGKLNKYKNNSEEQNENAKKNKKNKNKDKVKKDKEIENSQKNDNKTQLNQDLYENDFQQNNDNDQNNQKSNENIENQQQQSKQSSSSDNLDQTYQDFEDQYFDEFITHEFEKLETNQLEIKESDQIHPFYQENQLIDQFQKQQQYMQNNNSENNLYQTVSTQFNTTKNQQSYSVVNTPNKNIISTYSSKKNRLSYINSPYKFIDHE</sequence>
<evidence type="ECO:0000313" key="3">
    <source>
        <dbReference type="Proteomes" id="UP000054937"/>
    </source>
</evidence>
<proteinExistence type="predicted"/>
<comment type="caution">
    <text evidence="2">The sequence shown here is derived from an EMBL/GenBank/DDBJ whole genome shotgun (WGS) entry which is preliminary data.</text>
</comment>
<dbReference type="Proteomes" id="UP000054937">
    <property type="component" value="Unassembled WGS sequence"/>
</dbReference>
<keyword evidence="3" id="KW-1185">Reference proteome</keyword>
<dbReference type="EMBL" id="LDAU01000171">
    <property type="protein sequence ID" value="KRX01319.1"/>
    <property type="molecule type" value="Genomic_DNA"/>
</dbReference>
<evidence type="ECO:0000256" key="1">
    <source>
        <dbReference type="SAM" id="MobiDB-lite"/>
    </source>
</evidence>